<feature type="compositionally biased region" description="Polar residues" evidence="1">
    <location>
        <begin position="186"/>
        <end position="200"/>
    </location>
</feature>
<evidence type="ECO:0000256" key="1">
    <source>
        <dbReference type="SAM" id="MobiDB-lite"/>
    </source>
</evidence>
<keyword evidence="3" id="KW-1185">Reference proteome</keyword>
<feature type="region of interest" description="Disordered" evidence="1">
    <location>
        <begin position="1"/>
        <end position="21"/>
    </location>
</feature>
<name>A0AAD1Y8Y0_EUPCR</name>
<gene>
    <name evidence="2" type="ORF">ECRASSUSDP1_LOCUS28973</name>
</gene>
<organism evidence="2 3">
    <name type="scientific">Euplotes crassus</name>
    <dbReference type="NCBI Taxonomy" id="5936"/>
    <lineage>
        <taxon>Eukaryota</taxon>
        <taxon>Sar</taxon>
        <taxon>Alveolata</taxon>
        <taxon>Ciliophora</taxon>
        <taxon>Intramacronucleata</taxon>
        <taxon>Spirotrichea</taxon>
        <taxon>Hypotrichia</taxon>
        <taxon>Euplotida</taxon>
        <taxon>Euplotidae</taxon>
        <taxon>Moneuplotes</taxon>
    </lineage>
</organism>
<protein>
    <submittedName>
        <fullName evidence="2">Uncharacterized protein</fullName>
    </submittedName>
</protein>
<proteinExistence type="predicted"/>
<feature type="compositionally biased region" description="Basic and acidic residues" evidence="1">
    <location>
        <begin position="159"/>
        <end position="184"/>
    </location>
</feature>
<feature type="region of interest" description="Disordered" evidence="1">
    <location>
        <begin position="159"/>
        <end position="200"/>
    </location>
</feature>
<accession>A0AAD1Y8Y0</accession>
<dbReference type="AlphaFoldDB" id="A0AAD1Y8Y0"/>
<dbReference type="EMBL" id="CAMPGE010029859">
    <property type="protein sequence ID" value="CAI2387343.1"/>
    <property type="molecule type" value="Genomic_DNA"/>
</dbReference>
<comment type="caution">
    <text evidence="2">The sequence shown here is derived from an EMBL/GenBank/DDBJ whole genome shotgun (WGS) entry which is preliminary data.</text>
</comment>
<dbReference type="Proteomes" id="UP001295684">
    <property type="component" value="Unassembled WGS sequence"/>
</dbReference>
<evidence type="ECO:0000313" key="3">
    <source>
        <dbReference type="Proteomes" id="UP001295684"/>
    </source>
</evidence>
<evidence type="ECO:0000313" key="2">
    <source>
        <dbReference type="EMBL" id="CAI2387343.1"/>
    </source>
</evidence>
<reference evidence="2" key="1">
    <citation type="submission" date="2023-07" db="EMBL/GenBank/DDBJ databases">
        <authorList>
            <consortium name="AG Swart"/>
            <person name="Singh M."/>
            <person name="Singh A."/>
            <person name="Seah K."/>
            <person name="Emmerich C."/>
        </authorList>
    </citation>
    <scope>NUCLEOTIDE SEQUENCE</scope>
    <source>
        <strain evidence="2">DP1</strain>
    </source>
</reference>
<sequence length="200" mass="22796">MNSISREASLQEDRELAKPFSNKMVPNYDEMFEENLSEEFLSEKVIPSSIKTSLGLIKNMSHTPFKSSMNQTSLIPSPEGKKLCKKENKFFEKDLRNDVEVSDGAFKAISEPKCLNKGRKFISQHYDTKSLLTNCESALMKDIHLLLKKAVKIRLESNRKVSEGKDGSDHVYEPKEGLKNEKTPRRAQSVTMRDIAQPNQ</sequence>